<accession>J8ZR59</accession>
<name>J8ZR59_EDHAE</name>
<reference evidence="3" key="2">
    <citation type="submission" date="2015-07" db="EMBL/GenBank/DDBJ databases">
        <title>Contrasting host-pathogen interactions and genome evolution in two generalist and specialist microsporidian pathogens of mosquitoes.</title>
        <authorList>
            <consortium name="The Broad Institute Genomics Platform"/>
            <consortium name="The Broad Institute Genome Sequencing Center for Infectious Disease"/>
            <person name="Cuomo C.A."/>
            <person name="Sanscrainte N.D."/>
            <person name="Goldberg J.M."/>
            <person name="Heiman D."/>
            <person name="Young S."/>
            <person name="Zeng Q."/>
            <person name="Becnel J.J."/>
            <person name="Birren B.W."/>
        </authorList>
    </citation>
    <scope>NUCLEOTIDE SEQUENCE [LARGE SCALE GENOMIC DNA]</scope>
    <source>
        <strain evidence="3">USNM 41457</strain>
    </source>
</reference>
<proteinExistence type="predicted"/>
<feature type="transmembrane region" description="Helical" evidence="1">
    <location>
        <begin position="50"/>
        <end position="74"/>
    </location>
</feature>
<organism evidence="2 3">
    <name type="scientific">Edhazardia aedis (strain USNM 41457)</name>
    <name type="common">Microsporidian parasite</name>
    <dbReference type="NCBI Taxonomy" id="1003232"/>
    <lineage>
        <taxon>Eukaryota</taxon>
        <taxon>Fungi</taxon>
        <taxon>Fungi incertae sedis</taxon>
        <taxon>Microsporidia</taxon>
        <taxon>Edhazardia</taxon>
    </lineage>
</organism>
<evidence type="ECO:0000313" key="2">
    <source>
        <dbReference type="EMBL" id="EJW02173.1"/>
    </source>
</evidence>
<evidence type="ECO:0000313" key="3">
    <source>
        <dbReference type="Proteomes" id="UP000003163"/>
    </source>
</evidence>
<feature type="transmembrane region" description="Helical" evidence="1">
    <location>
        <begin position="20"/>
        <end position="44"/>
    </location>
</feature>
<dbReference type="InParanoid" id="J8ZR59"/>
<comment type="caution">
    <text evidence="2">The sequence shown here is derived from an EMBL/GenBank/DDBJ whole genome shotgun (WGS) entry which is preliminary data.</text>
</comment>
<evidence type="ECO:0000256" key="1">
    <source>
        <dbReference type="SAM" id="Phobius"/>
    </source>
</evidence>
<dbReference type="EMBL" id="AFBI03000086">
    <property type="protein sequence ID" value="EJW02173.1"/>
    <property type="molecule type" value="Genomic_DNA"/>
</dbReference>
<keyword evidence="1" id="KW-0472">Membrane</keyword>
<keyword evidence="3" id="KW-1185">Reference proteome</keyword>
<dbReference type="AlphaFoldDB" id="J8ZR59"/>
<dbReference type="HOGENOM" id="CLU_2236555_0_0_1"/>
<keyword evidence="1" id="KW-0812">Transmembrane</keyword>
<sequence>MLLLCEVHKKISNSISNMKIYTKCITFLHIPYIKLFDLLLITIFCPSKITLFYLIFMSIFRVFVNPLDLLFYILKKIFVKKNSPTMFFKINLSIVGSSCYNAILI</sequence>
<gene>
    <name evidence="2" type="ORF">EDEG_03388</name>
</gene>
<dbReference type="VEuPathDB" id="MicrosporidiaDB:EDEG_03388"/>
<protein>
    <submittedName>
        <fullName evidence="2">Uncharacterized protein</fullName>
    </submittedName>
</protein>
<keyword evidence="1" id="KW-1133">Transmembrane helix</keyword>
<dbReference type="Proteomes" id="UP000003163">
    <property type="component" value="Unassembled WGS sequence"/>
</dbReference>
<reference evidence="2 3" key="1">
    <citation type="submission" date="2011-08" db="EMBL/GenBank/DDBJ databases">
        <authorList>
            <person name="Liu Z.J."/>
            <person name="Shi F.L."/>
            <person name="Lu J.Q."/>
            <person name="Li M."/>
            <person name="Wang Z.L."/>
        </authorList>
    </citation>
    <scope>NUCLEOTIDE SEQUENCE [LARGE SCALE GENOMIC DNA]</scope>
    <source>
        <strain evidence="2 3">USNM 41457</strain>
    </source>
</reference>